<dbReference type="Proteomes" id="UP001139494">
    <property type="component" value="Unassembled WGS sequence"/>
</dbReference>
<proteinExistence type="predicted"/>
<evidence type="ECO:0000313" key="2">
    <source>
        <dbReference type="Proteomes" id="UP001139494"/>
    </source>
</evidence>
<sequence>MVTLLSLGQAPADPDDTGCVAGFVGRVSAGKLGEARQLLLSVGPLGFAAGLDDVADPVGQDFVLFGTTPPPEIVGDTGSNSVTGDFLTALPDKQNKRLCLITSGRGITS</sequence>
<dbReference type="AlphaFoldDB" id="A0A9R1D7L9"/>
<organism evidence="1 2">
    <name type="scientific">Natronomonas aquatica</name>
    <dbReference type="NCBI Taxonomy" id="2841590"/>
    <lineage>
        <taxon>Archaea</taxon>
        <taxon>Methanobacteriati</taxon>
        <taxon>Methanobacteriota</taxon>
        <taxon>Stenosarchaea group</taxon>
        <taxon>Halobacteria</taxon>
        <taxon>Halobacteriales</taxon>
        <taxon>Natronomonadaceae</taxon>
        <taxon>Natronomonas</taxon>
    </lineage>
</organism>
<name>A0A9R1D7L9_9EURY</name>
<protein>
    <submittedName>
        <fullName evidence="1">Uncharacterized protein</fullName>
    </submittedName>
</protein>
<gene>
    <name evidence="1" type="ORF">KM295_08850</name>
</gene>
<comment type="caution">
    <text evidence="1">The sequence shown here is derived from an EMBL/GenBank/DDBJ whole genome shotgun (WGS) entry which is preliminary data.</text>
</comment>
<evidence type="ECO:0000313" key="1">
    <source>
        <dbReference type="EMBL" id="MCQ4333580.1"/>
    </source>
</evidence>
<reference evidence="1" key="1">
    <citation type="journal article" date="2023" name="Front. Microbiol.">
        <title>Genomic-based phylogenetic and metabolic analyses of the genus Natronomonas, and description of Natronomonas aquatica sp. nov.</title>
        <authorList>
            <person name="Garcia-Roldan A."/>
            <person name="Duran-Viseras A."/>
            <person name="de la Haba R.R."/>
            <person name="Corral P."/>
            <person name="Sanchez-Porro C."/>
            <person name="Ventosa A."/>
        </authorList>
    </citation>
    <scope>NUCLEOTIDE SEQUENCE</scope>
    <source>
        <strain evidence="1">F2-12</strain>
    </source>
</reference>
<dbReference type="EMBL" id="JAHLKM010000009">
    <property type="protein sequence ID" value="MCQ4333580.1"/>
    <property type="molecule type" value="Genomic_DNA"/>
</dbReference>
<accession>A0A9R1D7L9</accession>
<keyword evidence="2" id="KW-1185">Reference proteome</keyword>